<organism evidence="1 2">
    <name type="scientific">Cupriavidus agavae</name>
    <dbReference type="NCBI Taxonomy" id="1001822"/>
    <lineage>
        <taxon>Bacteria</taxon>
        <taxon>Pseudomonadati</taxon>
        <taxon>Pseudomonadota</taxon>
        <taxon>Betaproteobacteria</taxon>
        <taxon>Burkholderiales</taxon>
        <taxon>Burkholderiaceae</taxon>
        <taxon>Cupriavidus</taxon>
    </lineage>
</organism>
<sequence>MSDPSPSPFSSPLPAQHWVRVGVGADAAMLDAWLMARAPLAVPEARARRLSLEALLAQGGQGLCLVGGTTAVPEAVECLLPVPLIHSLGTGGRLALVSEWWGPQARLAPCLDELADWCRAHGIRAIAVAPGLAGEGGAPAPGYERDGSGLWLRSLVPTAKRLG</sequence>
<reference evidence="1 2" key="1">
    <citation type="journal article" date="2015" name="Stand. Genomic Sci.">
        <title>Genomic Encyclopedia of Bacterial and Archaeal Type Strains, Phase III: the genomes of soil and plant-associated and newly described type strains.</title>
        <authorList>
            <person name="Whitman W.B."/>
            <person name="Woyke T."/>
            <person name="Klenk H.P."/>
            <person name="Zhou Y."/>
            <person name="Lilburn T.G."/>
            <person name="Beck B.J."/>
            <person name="De Vos P."/>
            <person name="Vandamme P."/>
            <person name="Eisen J.A."/>
            <person name="Garrity G."/>
            <person name="Hugenholtz P."/>
            <person name="Kyrpides N.C."/>
        </authorList>
    </citation>
    <scope>NUCLEOTIDE SEQUENCE [LARGE SCALE GENOMIC DNA]</scope>
    <source>
        <strain evidence="1 2">ASC-9842</strain>
    </source>
</reference>
<name>A0A4Q7R9B2_9BURK</name>
<comment type="caution">
    <text evidence="1">The sequence shown here is derived from an EMBL/GenBank/DDBJ whole genome shotgun (WGS) entry which is preliminary data.</text>
</comment>
<dbReference type="EMBL" id="SGXM01000011">
    <property type="protein sequence ID" value="RZT29555.1"/>
    <property type="molecule type" value="Genomic_DNA"/>
</dbReference>
<protein>
    <submittedName>
        <fullName evidence="1">Uncharacterized protein</fullName>
    </submittedName>
</protein>
<dbReference type="RefSeq" id="WP_130393656.1">
    <property type="nucleotide sequence ID" value="NZ_SGXM01000011.1"/>
</dbReference>
<gene>
    <name evidence="1" type="ORF">EV147_4754</name>
</gene>
<evidence type="ECO:0000313" key="2">
    <source>
        <dbReference type="Proteomes" id="UP000291078"/>
    </source>
</evidence>
<dbReference type="Proteomes" id="UP000291078">
    <property type="component" value="Unassembled WGS sequence"/>
</dbReference>
<keyword evidence="2" id="KW-1185">Reference proteome</keyword>
<accession>A0A4Q7R9B2</accession>
<dbReference type="AlphaFoldDB" id="A0A4Q7R9B2"/>
<proteinExistence type="predicted"/>
<evidence type="ECO:0000313" key="1">
    <source>
        <dbReference type="EMBL" id="RZT29555.1"/>
    </source>
</evidence>
<dbReference type="OrthoDB" id="8965385at2"/>